<sequence length="85" mass="9244">MTVIRLASWVMTSAVTCHGNALDHALVMIGPRKTNPLPILSTVMSPVVRPTWMLSHTESLYYGCDLVTTGITSDMASSIYLFLAS</sequence>
<proteinExistence type="predicted"/>
<dbReference type="RefSeq" id="XP_041285753.1">
    <property type="nucleotide sequence ID" value="XM_041429747.1"/>
</dbReference>
<protein>
    <submittedName>
        <fullName evidence="1">Uncharacterized protein</fullName>
    </submittedName>
</protein>
<evidence type="ECO:0000313" key="2">
    <source>
        <dbReference type="Proteomes" id="UP000823399"/>
    </source>
</evidence>
<reference evidence="1" key="1">
    <citation type="journal article" date="2020" name="New Phytol.">
        <title>Comparative genomics reveals dynamic genome evolution in host specialist ectomycorrhizal fungi.</title>
        <authorList>
            <person name="Lofgren L.A."/>
            <person name="Nguyen N.H."/>
            <person name="Vilgalys R."/>
            <person name="Ruytinx J."/>
            <person name="Liao H.L."/>
            <person name="Branco S."/>
            <person name="Kuo A."/>
            <person name="LaButti K."/>
            <person name="Lipzen A."/>
            <person name="Andreopoulos W."/>
            <person name="Pangilinan J."/>
            <person name="Riley R."/>
            <person name="Hundley H."/>
            <person name="Na H."/>
            <person name="Barry K."/>
            <person name="Grigoriev I.V."/>
            <person name="Stajich J.E."/>
            <person name="Kennedy P.G."/>
        </authorList>
    </citation>
    <scope>NUCLEOTIDE SEQUENCE</scope>
    <source>
        <strain evidence="1">FC423</strain>
    </source>
</reference>
<dbReference type="Proteomes" id="UP000823399">
    <property type="component" value="Unassembled WGS sequence"/>
</dbReference>
<dbReference type="GeneID" id="64692006"/>
<dbReference type="AlphaFoldDB" id="A0A9P7ETY4"/>
<keyword evidence="2" id="KW-1185">Reference proteome</keyword>
<name>A0A9P7ETY4_9AGAM</name>
<organism evidence="1 2">
    <name type="scientific">Suillus discolor</name>
    <dbReference type="NCBI Taxonomy" id="1912936"/>
    <lineage>
        <taxon>Eukaryota</taxon>
        <taxon>Fungi</taxon>
        <taxon>Dikarya</taxon>
        <taxon>Basidiomycota</taxon>
        <taxon>Agaricomycotina</taxon>
        <taxon>Agaricomycetes</taxon>
        <taxon>Agaricomycetidae</taxon>
        <taxon>Boletales</taxon>
        <taxon>Suillineae</taxon>
        <taxon>Suillaceae</taxon>
        <taxon>Suillus</taxon>
    </lineage>
</organism>
<gene>
    <name evidence="1" type="ORF">F5147DRAFT_42210</name>
</gene>
<comment type="caution">
    <text evidence="1">The sequence shown here is derived from an EMBL/GenBank/DDBJ whole genome shotgun (WGS) entry which is preliminary data.</text>
</comment>
<dbReference type="EMBL" id="JABBWM010000115">
    <property type="protein sequence ID" value="KAG2089024.1"/>
    <property type="molecule type" value="Genomic_DNA"/>
</dbReference>
<evidence type="ECO:0000313" key="1">
    <source>
        <dbReference type="EMBL" id="KAG2089024.1"/>
    </source>
</evidence>
<accession>A0A9P7ETY4</accession>